<gene>
    <name evidence="1" type="ORF">DBR06_SOUSAS14610004</name>
</gene>
<name>A0A484GYX6_SOUCH</name>
<evidence type="ECO:0000313" key="1">
    <source>
        <dbReference type="EMBL" id="TEA40571.1"/>
    </source>
</evidence>
<sequence>MESGLQLPLLRPLKG</sequence>
<organism evidence="1 2">
    <name type="scientific">Sousa chinensis</name>
    <name type="common">Indo-pacific humpbacked dolphin</name>
    <name type="synonym">Steno chinensis</name>
    <dbReference type="NCBI Taxonomy" id="103600"/>
    <lineage>
        <taxon>Eukaryota</taxon>
        <taxon>Metazoa</taxon>
        <taxon>Chordata</taxon>
        <taxon>Craniata</taxon>
        <taxon>Vertebrata</taxon>
        <taxon>Euteleostomi</taxon>
        <taxon>Mammalia</taxon>
        <taxon>Eutheria</taxon>
        <taxon>Laurasiatheria</taxon>
        <taxon>Artiodactyla</taxon>
        <taxon>Whippomorpha</taxon>
        <taxon>Cetacea</taxon>
        <taxon>Odontoceti</taxon>
        <taxon>Delphinidae</taxon>
        <taxon>Sousa</taxon>
    </lineage>
</organism>
<reference evidence="1 2" key="1">
    <citation type="journal article" date="2018" name="Genomics">
        <title>Molecular footprints of inshore aquatic adaptation in Indo-Pacific humpback dolphin (Sousa chinensis).</title>
        <authorList>
            <person name="Ming Y."/>
            <person name="Jian J."/>
            <person name="Yu F."/>
            <person name="Yu X."/>
            <person name="Wang J."/>
            <person name="Liu W."/>
        </authorList>
    </citation>
    <scope>NUCLEOTIDE SEQUENCE [LARGE SCALE GENOMIC DNA]</scope>
    <source>
        <strain evidence="1">MY-2018</strain>
        <tissue evidence="1">Skin</tissue>
    </source>
</reference>
<accession>A0A484GYX6</accession>
<proteinExistence type="predicted"/>
<comment type="caution">
    <text evidence="1">The sequence shown here is derived from an EMBL/GenBank/DDBJ whole genome shotgun (WGS) entry which is preliminary data.</text>
</comment>
<feature type="non-terminal residue" evidence="1">
    <location>
        <position position="15"/>
    </location>
</feature>
<protein>
    <submittedName>
        <fullName evidence="1">Uncharacterized protein</fullName>
    </submittedName>
</protein>
<keyword evidence="2" id="KW-1185">Reference proteome</keyword>
<evidence type="ECO:0000313" key="2">
    <source>
        <dbReference type="Proteomes" id="UP000295264"/>
    </source>
</evidence>
<dbReference type="EMBL" id="QWLN02002780">
    <property type="protein sequence ID" value="TEA40571.1"/>
    <property type="molecule type" value="Genomic_DNA"/>
</dbReference>
<dbReference type="Proteomes" id="UP000295264">
    <property type="component" value="Unassembled WGS sequence"/>
</dbReference>